<dbReference type="EMBL" id="CP082904">
    <property type="protein sequence ID" value="UQY43749.1"/>
    <property type="molecule type" value="Genomic_DNA"/>
</dbReference>
<evidence type="ECO:0000256" key="1">
    <source>
        <dbReference type="SAM" id="Coils"/>
    </source>
</evidence>
<keyword evidence="2" id="KW-0732">Signal</keyword>
<protein>
    <submittedName>
        <fullName evidence="3">DUF1090 domain-containing protein</fullName>
    </submittedName>
</protein>
<evidence type="ECO:0000313" key="3">
    <source>
        <dbReference type="EMBL" id="UQY43749.1"/>
    </source>
</evidence>
<dbReference type="Proteomes" id="UP001056635">
    <property type="component" value="Chromosome"/>
</dbReference>
<feature type="coiled-coil region" evidence="1">
    <location>
        <begin position="69"/>
        <end position="136"/>
    </location>
</feature>
<dbReference type="InterPro" id="IPR009468">
    <property type="entry name" value="DUF1090"/>
</dbReference>
<evidence type="ECO:0000256" key="2">
    <source>
        <dbReference type="SAM" id="SignalP"/>
    </source>
</evidence>
<name>A0ABY4R6E6_9GAMM</name>
<feature type="chain" id="PRO_5045385894" evidence="2">
    <location>
        <begin position="22"/>
        <end position="142"/>
    </location>
</feature>
<accession>A0ABY4R6E6</accession>
<keyword evidence="1" id="KW-0175">Coiled coil</keyword>
<feature type="signal peptide" evidence="2">
    <location>
        <begin position="1"/>
        <end position="21"/>
    </location>
</feature>
<reference evidence="3" key="1">
    <citation type="submission" date="2021-09" db="EMBL/GenBank/DDBJ databases">
        <title>First case of bloodstream infection caused by Mixta hanseatica sp. nov., a member of the Erwiniaceae family.</title>
        <authorList>
            <person name="Both A."/>
            <person name="Huang J."/>
            <person name="Wenzel P."/>
            <person name="Aepfelbacher M."/>
            <person name="Rohde H."/>
            <person name="Christner M."/>
            <person name="Hentschke M."/>
        </authorList>
    </citation>
    <scope>NUCLEOTIDE SEQUENCE</scope>
    <source>
        <strain evidence="3">X22927</strain>
    </source>
</reference>
<sequence>MNKLALFTAIFLAGTIHIAHAGNSDCATKRSVLEKELDMAQRYGNTHKVNGLQQALADVKAHCTHDRVIASAQKEVAKLEQKRAKKQGELREVQADLDEAQARGREDKVKKYQRKLREKQTDLQEIEHNLAQARAELAALRK</sequence>
<gene>
    <name evidence="3" type="ORF">K6958_18135</name>
</gene>
<dbReference type="Pfam" id="PF06476">
    <property type="entry name" value="DUF1090"/>
    <property type="match status" value="1"/>
</dbReference>
<organism evidence="3 4">
    <name type="scientific">Mixta hanseatica</name>
    <dbReference type="NCBI Taxonomy" id="2872648"/>
    <lineage>
        <taxon>Bacteria</taxon>
        <taxon>Pseudomonadati</taxon>
        <taxon>Pseudomonadota</taxon>
        <taxon>Gammaproteobacteria</taxon>
        <taxon>Enterobacterales</taxon>
        <taxon>Erwiniaceae</taxon>
        <taxon>Mixta</taxon>
    </lineage>
</organism>
<evidence type="ECO:0000313" key="4">
    <source>
        <dbReference type="Proteomes" id="UP001056635"/>
    </source>
</evidence>
<keyword evidence="4" id="KW-1185">Reference proteome</keyword>
<dbReference type="RefSeq" id="WP_249892411.1">
    <property type="nucleotide sequence ID" value="NZ_CP082904.1"/>
</dbReference>
<proteinExistence type="predicted"/>